<dbReference type="Proteomes" id="UP001290861">
    <property type="component" value="Unassembled WGS sequence"/>
</dbReference>
<dbReference type="InterPro" id="IPR006104">
    <property type="entry name" value="Glyco_hydro_2_N"/>
</dbReference>
<keyword evidence="2 5" id="KW-0378">Hydrolase</keyword>
<dbReference type="InterPro" id="IPR036156">
    <property type="entry name" value="Beta-gal/glucu_dom_sf"/>
</dbReference>
<sequence>MKNMIFSALFFLVQHSLGISMEMNSEGPSTMVLAASGLAPEIDYQLQGSDSLTASNWMSQGAVVSNAAMHDWLVSSEAPTAFFRLSESTMPPLKNPWANVQVMNDDWLYLERDTETLPADDDSAYEQITLPHSWNAFDSVHSNDYRRASSWYRKNLVVTPDQLSERLYLRFKGAAQRARVYLNGSELSFHNGGYSAFVCELTGQVSAGTNRVDVWVNNETVSDVAPQAKPANKTPDFNSYGGLYRSVQLISAPEISIARNYYGGPGFRLWSESVSEAEADLKVKVCVDNGSASAQSVDVGVKVLDLDGSVVSFGSHTVEVSAGSFTNVLVAMPSLVTPRLWSPERPERYQVAIELKQSGALIDSATTRYGFRSFAITANNGFFLNGEPYKLRGVNRHQDYFEKANALSLEQHWRDLLLIKEAGCNWLRLAHYQQDEYVVQLCDEMGLLVWEEVPYLGGNISAMEPTLRSMMKEMIEQHFNHAAIVIWGMGNEVWANENLRQYLLRMKELVHQEDPLRKAGYVTGDTDNTSDAGIGGAVDVLGYNLYRGWYGNSYTDLTDRLNELHAKDPDTPLILTEFGAGSDLTIRKENPRSKDFSIEYQNDFLESHLQQIQQIDWLCGANWWAFCDFGSVWRGDSMPHINQKGMVTFKRDKKPGFYLMKSYWNDEPVVYIEAAEWTPRDGDSNKVYRVFSNMNEVEFFQNGVSLGTQSNLFSWSVALANGTNTLSAVGRSGSVMRTHTCDILFGEVIPVSGITVTDYEAGNPGPHLVDGDLSTRWAAEGTPTITYDMGEMKQVSGLDIKFYKGDERTYGLDISGSVDGQNWSEYFSGSSSLNSGLVRFDFSGTQSIRFIRIQSHGNSANNWNSYYELIPVEVP</sequence>
<dbReference type="Pfam" id="PF02837">
    <property type="entry name" value="Glyco_hydro_2_N"/>
    <property type="match status" value="1"/>
</dbReference>
<dbReference type="InterPro" id="IPR017853">
    <property type="entry name" value="GH"/>
</dbReference>
<dbReference type="InterPro" id="IPR032311">
    <property type="entry name" value="DUF4982"/>
</dbReference>
<dbReference type="InterPro" id="IPR051913">
    <property type="entry name" value="GH2_Domain-Containing"/>
</dbReference>
<proteinExistence type="inferred from homology"/>
<evidence type="ECO:0000259" key="4">
    <source>
        <dbReference type="PROSITE" id="PS50022"/>
    </source>
</evidence>
<keyword evidence="3" id="KW-0326">Glycosidase</keyword>
<dbReference type="Gene3D" id="2.60.120.260">
    <property type="entry name" value="Galactose-binding domain-like"/>
    <property type="match status" value="2"/>
</dbReference>
<dbReference type="SUPFAM" id="SSF51445">
    <property type="entry name" value="(Trans)glycosidases"/>
    <property type="match status" value="1"/>
</dbReference>
<dbReference type="InterPro" id="IPR013783">
    <property type="entry name" value="Ig-like_fold"/>
</dbReference>
<dbReference type="PANTHER" id="PTHR42732:SF1">
    <property type="entry name" value="BETA-MANNOSIDASE"/>
    <property type="match status" value="1"/>
</dbReference>
<dbReference type="PROSITE" id="PS50022">
    <property type="entry name" value="FA58C_3"/>
    <property type="match status" value="1"/>
</dbReference>
<organism evidence="5 6">
    <name type="scientific">Pontiella agarivorans</name>
    <dbReference type="NCBI Taxonomy" id="3038953"/>
    <lineage>
        <taxon>Bacteria</taxon>
        <taxon>Pseudomonadati</taxon>
        <taxon>Kiritimatiellota</taxon>
        <taxon>Kiritimatiellia</taxon>
        <taxon>Kiritimatiellales</taxon>
        <taxon>Pontiellaceae</taxon>
        <taxon>Pontiella</taxon>
    </lineage>
</organism>
<dbReference type="PANTHER" id="PTHR42732">
    <property type="entry name" value="BETA-GALACTOSIDASE"/>
    <property type="match status" value="1"/>
</dbReference>
<dbReference type="InterPro" id="IPR006103">
    <property type="entry name" value="Glyco_hydro_2_cat"/>
</dbReference>
<dbReference type="InterPro" id="IPR008979">
    <property type="entry name" value="Galactose-bd-like_sf"/>
</dbReference>
<dbReference type="Pfam" id="PF00703">
    <property type="entry name" value="Glyco_hydro_2"/>
    <property type="match status" value="1"/>
</dbReference>
<dbReference type="PRINTS" id="PR00132">
    <property type="entry name" value="GLHYDRLASE2"/>
</dbReference>
<comment type="similarity">
    <text evidence="1">Belongs to the glycosyl hydrolase 2 family.</text>
</comment>
<dbReference type="Pfam" id="PF00754">
    <property type="entry name" value="F5_F8_type_C"/>
    <property type="match status" value="1"/>
</dbReference>
<dbReference type="InterPro" id="IPR006101">
    <property type="entry name" value="Glyco_hydro_2"/>
</dbReference>
<dbReference type="InterPro" id="IPR000421">
    <property type="entry name" value="FA58C"/>
</dbReference>
<dbReference type="Gene3D" id="2.60.40.10">
    <property type="entry name" value="Immunoglobulins"/>
    <property type="match status" value="2"/>
</dbReference>
<dbReference type="Gene3D" id="3.20.20.80">
    <property type="entry name" value="Glycosidases"/>
    <property type="match status" value="1"/>
</dbReference>
<evidence type="ECO:0000256" key="2">
    <source>
        <dbReference type="ARBA" id="ARBA00022801"/>
    </source>
</evidence>
<gene>
    <name evidence="5" type="ORF">P9H32_15400</name>
</gene>
<dbReference type="SUPFAM" id="SSF49785">
    <property type="entry name" value="Galactose-binding domain-like"/>
    <property type="match status" value="2"/>
</dbReference>
<dbReference type="SUPFAM" id="SSF49303">
    <property type="entry name" value="beta-Galactosidase/glucuronidase domain"/>
    <property type="match status" value="1"/>
</dbReference>
<evidence type="ECO:0000256" key="3">
    <source>
        <dbReference type="ARBA" id="ARBA00023295"/>
    </source>
</evidence>
<dbReference type="InterPro" id="IPR006102">
    <property type="entry name" value="Ig-like_GH2"/>
</dbReference>
<comment type="caution">
    <text evidence="5">The sequence shown here is derived from an EMBL/GenBank/DDBJ whole genome shotgun (WGS) entry which is preliminary data.</text>
</comment>
<evidence type="ECO:0000313" key="6">
    <source>
        <dbReference type="Proteomes" id="UP001290861"/>
    </source>
</evidence>
<name>A0ABU5N0Z0_9BACT</name>
<dbReference type="Pfam" id="PF02836">
    <property type="entry name" value="Glyco_hydro_2_C"/>
    <property type="match status" value="1"/>
</dbReference>
<dbReference type="GO" id="GO:0016787">
    <property type="term" value="F:hydrolase activity"/>
    <property type="evidence" value="ECO:0007669"/>
    <property type="project" value="UniProtKB-KW"/>
</dbReference>
<dbReference type="EMBL" id="JARVCO010000012">
    <property type="protein sequence ID" value="MDZ8120016.1"/>
    <property type="molecule type" value="Genomic_DNA"/>
</dbReference>
<dbReference type="Pfam" id="PF16355">
    <property type="entry name" value="DUF4982"/>
    <property type="match status" value="1"/>
</dbReference>
<accession>A0ABU5N0Z0</accession>
<evidence type="ECO:0000256" key="1">
    <source>
        <dbReference type="ARBA" id="ARBA00007401"/>
    </source>
</evidence>
<feature type="domain" description="F5/8 type C" evidence="4">
    <location>
        <begin position="736"/>
        <end position="872"/>
    </location>
</feature>
<protein>
    <submittedName>
        <fullName evidence="5">Glycoside hydrolase family 2 TIM barrel-domain containing protein</fullName>
    </submittedName>
</protein>
<dbReference type="RefSeq" id="WP_322609795.1">
    <property type="nucleotide sequence ID" value="NZ_JARVCO010000012.1"/>
</dbReference>
<evidence type="ECO:0000313" key="5">
    <source>
        <dbReference type="EMBL" id="MDZ8120016.1"/>
    </source>
</evidence>
<keyword evidence="6" id="KW-1185">Reference proteome</keyword>
<reference evidence="5 6" key="1">
    <citation type="journal article" date="2024" name="Appl. Environ. Microbiol.">
        <title>Pontiella agarivorans sp. nov., a novel marine anaerobic bacterium capable of degrading macroalgal polysaccharides and fixing nitrogen.</title>
        <authorList>
            <person name="Liu N."/>
            <person name="Kivenson V."/>
            <person name="Peng X."/>
            <person name="Cui Z."/>
            <person name="Lankiewicz T.S."/>
            <person name="Gosselin K.M."/>
            <person name="English C.J."/>
            <person name="Blair E.M."/>
            <person name="O'Malley M.A."/>
            <person name="Valentine D.L."/>
        </authorList>
    </citation>
    <scope>NUCLEOTIDE SEQUENCE [LARGE SCALE GENOMIC DNA]</scope>
    <source>
        <strain evidence="5 6">NLcol2</strain>
    </source>
</reference>